<gene>
    <name evidence="10" type="primary">plsX</name>
    <name evidence="11" type="ORF">GV64_11785</name>
</gene>
<evidence type="ECO:0000256" key="5">
    <source>
        <dbReference type="ARBA" id="ARBA00023098"/>
    </source>
</evidence>
<comment type="function">
    <text evidence="10">Catalyzes the reversible formation of acyl-phosphate (acyl-PO(4)) from acyl-[acyl-carrier-protein] (acyl-ACP). This enzyme utilizes acyl-ACP as fatty acyl donor, but not acyl-CoA.</text>
</comment>
<dbReference type="AlphaFoldDB" id="A0A081KB01"/>
<comment type="subunit">
    <text evidence="9 10">Homodimer. Probably interacts with PlsY.</text>
</comment>
<dbReference type="GO" id="GO:0043811">
    <property type="term" value="F:phosphate:acyl-[acyl carrier protein] acyltransferase activity"/>
    <property type="evidence" value="ECO:0007669"/>
    <property type="project" value="UniProtKB-UniRule"/>
</dbReference>
<keyword evidence="2 10" id="KW-0963">Cytoplasm</keyword>
<comment type="caution">
    <text evidence="11">The sequence shown here is derived from an EMBL/GenBank/DDBJ whole genome shotgun (WGS) entry which is preliminary data.</text>
</comment>
<organism evidence="11 12">
    <name type="scientific">Endozoicomonas elysicola</name>
    <dbReference type="NCBI Taxonomy" id="305900"/>
    <lineage>
        <taxon>Bacteria</taxon>
        <taxon>Pseudomonadati</taxon>
        <taxon>Pseudomonadota</taxon>
        <taxon>Gammaproteobacteria</taxon>
        <taxon>Oceanospirillales</taxon>
        <taxon>Endozoicomonadaceae</taxon>
        <taxon>Endozoicomonas</taxon>
    </lineage>
</organism>
<evidence type="ECO:0000256" key="1">
    <source>
        <dbReference type="ARBA" id="ARBA00001232"/>
    </source>
</evidence>
<keyword evidence="6 10" id="KW-0594">Phospholipid biosynthesis</keyword>
<protein>
    <recommendedName>
        <fullName evidence="8 10">Phosphate acyltransferase</fullName>
        <ecNumber evidence="8 10">2.3.1.274</ecNumber>
    </recommendedName>
    <alternativeName>
        <fullName evidence="10">Acyl-ACP phosphotransacylase</fullName>
    </alternativeName>
    <alternativeName>
        <fullName evidence="10">Acyl-[acyl-carrier-protein]--phosphate acyltransferase</fullName>
    </alternativeName>
    <alternativeName>
        <fullName evidence="10">Phosphate-acyl-ACP acyltransferase</fullName>
    </alternativeName>
</protein>
<dbReference type="Gene3D" id="3.40.718.10">
    <property type="entry name" value="Isopropylmalate Dehydrogenase"/>
    <property type="match status" value="1"/>
</dbReference>
<dbReference type="PANTHER" id="PTHR30100:SF1">
    <property type="entry name" value="PHOSPHATE ACYLTRANSFERASE"/>
    <property type="match status" value="1"/>
</dbReference>
<name>A0A081KB01_9GAMM</name>
<dbReference type="STRING" id="305900.GV64_11785"/>
<dbReference type="eggNOG" id="COG0416">
    <property type="taxonomic scope" value="Bacteria"/>
</dbReference>
<accession>A0A081KB01</accession>
<keyword evidence="11" id="KW-0012">Acyltransferase</keyword>
<dbReference type="HAMAP" id="MF_00019">
    <property type="entry name" value="PlsX"/>
    <property type="match status" value="1"/>
</dbReference>
<keyword evidence="5 10" id="KW-0443">Lipid metabolism</keyword>
<evidence type="ECO:0000256" key="3">
    <source>
        <dbReference type="ARBA" id="ARBA00022516"/>
    </source>
</evidence>
<comment type="subcellular location">
    <subcellularLocation>
        <location evidence="10">Cytoplasm</location>
    </subcellularLocation>
    <text evidence="10">Associated with the membrane possibly through PlsY.</text>
</comment>
<dbReference type="NCBIfam" id="TIGR00182">
    <property type="entry name" value="plsX"/>
    <property type="match status" value="1"/>
</dbReference>
<keyword evidence="3 10" id="KW-0444">Lipid biosynthesis</keyword>
<evidence type="ECO:0000256" key="8">
    <source>
        <dbReference type="ARBA" id="ARBA00024069"/>
    </source>
</evidence>
<proteinExistence type="inferred from homology"/>
<dbReference type="Pfam" id="PF02504">
    <property type="entry name" value="FA_synthesis"/>
    <property type="match status" value="1"/>
</dbReference>
<evidence type="ECO:0000256" key="9">
    <source>
        <dbReference type="ARBA" id="ARBA00046608"/>
    </source>
</evidence>
<reference evidence="11 12" key="1">
    <citation type="submission" date="2014-06" db="EMBL/GenBank/DDBJ databases">
        <title>Whole Genome Sequences of Three Symbiotic Endozoicomonas Bacteria.</title>
        <authorList>
            <person name="Neave M.J."/>
            <person name="Apprill A."/>
            <person name="Voolstra C.R."/>
        </authorList>
    </citation>
    <scope>NUCLEOTIDE SEQUENCE [LARGE SCALE GENOMIC DNA]</scope>
    <source>
        <strain evidence="11 12">DSM 22380</strain>
    </source>
</reference>
<comment type="pathway">
    <text evidence="10">Lipid metabolism; phospholipid metabolism.</text>
</comment>
<evidence type="ECO:0000313" key="11">
    <source>
        <dbReference type="EMBL" id="KEI71327.1"/>
    </source>
</evidence>
<comment type="similarity">
    <text evidence="10">Belongs to the PlsX family.</text>
</comment>
<dbReference type="GO" id="GO:0006633">
    <property type="term" value="P:fatty acid biosynthetic process"/>
    <property type="evidence" value="ECO:0007669"/>
    <property type="project" value="UniProtKB-UniRule"/>
</dbReference>
<dbReference type="PANTHER" id="PTHR30100">
    <property type="entry name" value="FATTY ACID/PHOSPHOLIPID SYNTHESIS PROTEIN PLSX"/>
    <property type="match status" value="1"/>
</dbReference>
<dbReference type="GO" id="GO:0008654">
    <property type="term" value="P:phospholipid biosynthetic process"/>
    <property type="evidence" value="ECO:0007669"/>
    <property type="project" value="UniProtKB-KW"/>
</dbReference>
<comment type="catalytic activity">
    <reaction evidence="1 10">
        <text>a fatty acyl-[ACP] + phosphate = an acyl phosphate + holo-[ACP]</text>
        <dbReference type="Rhea" id="RHEA:42292"/>
        <dbReference type="Rhea" id="RHEA-COMP:9685"/>
        <dbReference type="Rhea" id="RHEA-COMP:14125"/>
        <dbReference type="ChEBI" id="CHEBI:43474"/>
        <dbReference type="ChEBI" id="CHEBI:59918"/>
        <dbReference type="ChEBI" id="CHEBI:64479"/>
        <dbReference type="ChEBI" id="CHEBI:138651"/>
        <dbReference type="EC" id="2.3.1.274"/>
    </reaction>
</comment>
<dbReference type="EMBL" id="JOJP01000001">
    <property type="protein sequence ID" value="KEI71327.1"/>
    <property type="molecule type" value="Genomic_DNA"/>
</dbReference>
<dbReference type="InterPro" id="IPR012281">
    <property type="entry name" value="Phospholipid_synth_PlsX-like"/>
</dbReference>
<dbReference type="InterPro" id="IPR003664">
    <property type="entry name" value="FA_synthesis"/>
</dbReference>
<keyword evidence="4 10" id="KW-0808">Transferase</keyword>
<dbReference type="EC" id="2.3.1.274" evidence="8 10"/>
<dbReference type="PIRSF" id="PIRSF002465">
    <property type="entry name" value="Phsphlp_syn_PlsX"/>
    <property type="match status" value="1"/>
</dbReference>
<dbReference type="GO" id="GO:0005737">
    <property type="term" value="C:cytoplasm"/>
    <property type="evidence" value="ECO:0007669"/>
    <property type="project" value="UniProtKB-SubCell"/>
</dbReference>
<evidence type="ECO:0000256" key="7">
    <source>
        <dbReference type="ARBA" id="ARBA00023264"/>
    </source>
</evidence>
<dbReference type="UniPathway" id="UPA00085"/>
<evidence type="ECO:0000256" key="4">
    <source>
        <dbReference type="ARBA" id="ARBA00022679"/>
    </source>
</evidence>
<evidence type="ECO:0000256" key="10">
    <source>
        <dbReference type="HAMAP-Rule" id="MF_00019"/>
    </source>
</evidence>
<dbReference type="SUPFAM" id="SSF53659">
    <property type="entry name" value="Isocitrate/Isopropylmalate dehydrogenase-like"/>
    <property type="match status" value="1"/>
</dbReference>
<keyword evidence="7 10" id="KW-1208">Phospholipid metabolism</keyword>
<evidence type="ECO:0000313" key="12">
    <source>
        <dbReference type="Proteomes" id="UP000027997"/>
    </source>
</evidence>
<evidence type="ECO:0000256" key="6">
    <source>
        <dbReference type="ARBA" id="ARBA00023209"/>
    </source>
</evidence>
<dbReference type="Proteomes" id="UP000027997">
    <property type="component" value="Unassembled WGS sequence"/>
</dbReference>
<sequence length="339" mass="36028">MAAPGRRIALDVMSGDESPRSRIRAALRALGTYSDLHLILVGDHSVIADELSSVSFDHARLDIVHAEKTIGMDEKPSAALRAKEGSSMWVALEQVASGYASACVSAGNTGALMVMGRFALKTFVGIDRPAIAASIPSAGGSVLLLDMGANVDCSSTNLYQFAIMGSQLVASAGGIASPRVGLLNVGTEDIKGNEQVRLANRLLREDGRLNYIGYIEGHDVFAGRADVVVCDGFVGNIALKTGEGVACLIRDSLVDAFQQTLWRRFLSLLIAPVMRKLYKSIDPVVYNGASFLGLQGIVVKSHGHSNEEGFLRAIEEAVREVDSDVPGRLAEEVEAMLKG</sequence>
<keyword evidence="12" id="KW-1185">Reference proteome</keyword>
<evidence type="ECO:0000256" key="2">
    <source>
        <dbReference type="ARBA" id="ARBA00022490"/>
    </source>
</evidence>